<sequence length="91" mass="9959">MKNKFAKLIYIFAFFLLIARAQAQTDRNISFAYSLSDSATTSAGLFASDSTLINTLWSARLTPPGTFSAALAPPTRPDAPCPRQLPRPRPE</sequence>
<feature type="region of interest" description="Disordered" evidence="1">
    <location>
        <begin position="67"/>
        <end position="91"/>
    </location>
</feature>
<proteinExistence type="predicted"/>
<feature type="signal peptide" evidence="2">
    <location>
        <begin position="1"/>
        <end position="23"/>
    </location>
</feature>
<dbReference type="KEGG" id="srho:HH216_18255"/>
<organism evidence="3 4">
    <name type="scientific">Spirosoma rhododendri</name>
    <dbReference type="NCBI Taxonomy" id="2728024"/>
    <lineage>
        <taxon>Bacteria</taxon>
        <taxon>Pseudomonadati</taxon>
        <taxon>Bacteroidota</taxon>
        <taxon>Cytophagia</taxon>
        <taxon>Cytophagales</taxon>
        <taxon>Cytophagaceae</taxon>
        <taxon>Spirosoma</taxon>
    </lineage>
</organism>
<dbReference type="Proteomes" id="UP000501128">
    <property type="component" value="Chromosome"/>
</dbReference>
<evidence type="ECO:0000313" key="4">
    <source>
        <dbReference type="Proteomes" id="UP000501128"/>
    </source>
</evidence>
<reference evidence="3 4" key="1">
    <citation type="submission" date="2020-04" db="EMBL/GenBank/DDBJ databases">
        <title>Genome sequencing of novel species.</title>
        <authorList>
            <person name="Heo J."/>
            <person name="Kim S.-J."/>
            <person name="Kim J.-S."/>
            <person name="Hong S.-B."/>
            <person name="Kwon S.-W."/>
        </authorList>
    </citation>
    <scope>NUCLEOTIDE SEQUENCE [LARGE SCALE GENOMIC DNA]</scope>
    <source>
        <strain evidence="3 4">CJU-R4</strain>
    </source>
</reference>
<feature type="compositionally biased region" description="Pro residues" evidence="1">
    <location>
        <begin position="74"/>
        <end position="91"/>
    </location>
</feature>
<evidence type="ECO:0000313" key="3">
    <source>
        <dbReference type="EMBL" id="QJD80137.1"/>
    </source>
</evidence>
<name>A0A7L5DVY2_9BACT</name>
<accession>A0A7L5DVY2</accession>
<dbReference type="AlphaFoldDB" id="A0A7L5DVY2"/>
<evidence type="ECO:0000256" key="1">
    <source>
        <dbReference type="SAM" id="MobiDB-lite"/>
    </source>
</evidence>
<keyword evidence="2" id="KW-0732">Signal</keyword>
<protein>
    <submittedName>
        <fullName evidence="3">Uncharacterized protein</fullName>
    </submittedName>
</protein>
<keyword evidence="4" id="KW-1185">Reference proteome</keyword>
<dbReference type="RefSeq" id="WP_169552096.1">
    <property type="nucleotide sequence ID" value="NZ_CP051677.1"/>
</dbReference>
<gene>
    <name evidence="3" type="ORF">HH216_18255</name>
</gene>
<feature type="chain" id="PRO_5029728919" evidence="2">
    <location>
        <begin position="24"/>
        <end position="91"/>
    </location>
</feature>
<evidence type="ECO:0000256" key="2">
    <source>
        <dbReference type="SAM" id="SignalP"/>
    </source>
</evidence>
<dbReference type="EMBL" id="CP051677">
    <property type="protein sequence ID" value="QJD80137.1"/>
    <property type="molecule type" value="Genomic_DNA"/>
</dbReference>